<reference evidence="1 2" key="2">
    <citation type="journal article" date="2005" name="Mol. Genet. Genomics">
        <title>The complete nucleotide sequence and multipartite organization of the tobacco mitochondrial genome: comparative analysis of mitochondrial genomes in higher plants.</title>
        <authorList>
            <person name="Sugiyama Y."/>
            <person name="Watase Y."/>
            <person name="Nagase M."/>
            <person name="Makita N."/>
            <person name="Yagura S."/>
            <person name="Hirai A."/>
            <person name="Sugiura M."/>
        </authorList>
    </citation>
    <scope>NUCLEOTIDE SEQUENCE</scope>
    <source>
        <strain evidence="2">cv. TN90</strain>
        <tissue evidence="1 4">Leaf</tissue>
    </source>
</reference>
<dbReference type="EMBL" id="BA000042">
    <property type="protein sequence ID" value="BAD83533.1"/>
    <property type="molecule type" value="Genomic_DNA"/>
</dbReference>
<keyword evidence="1 4" id="KW-0496">Mitochondrion</keyword>
<keyword evidence="3" id="KW-1185">Reference proteome</keyword>
<geneLocation type="mitochondrion" evidence="1 4"/>
<organism evidence="1">
    <name type="scientific">Nicotiana tabacum</name>
    <name type="common">Common tobacco</name>
    <dbReference type="NCBI Taxonomy" id="4097"/>
    <lineage>
        <taxon>Eukaryota</taxon>
        <taxon>Viridiplantae</taxon>
        <taxon>Streptophyta</taxon>
        <taxon>Embryophyta</taxon>
        <taxon>Tracheophyta</taxon>
        <taxon>Spermatophyta</taxon>
        <taxon>Magnoliopsida</taxon>
        <taxon>eudicotyledons</taxon>
        <taxon>Gunneridae</taxon>
        <taxon>Pentapetalae</taxon>
        <taxon>asterids</taxon>
        <taxon>lamiids</taxon>
        <taxon>Solanales</taxon>
        <taxon>Solanaceae</taxon>
        <taxon>Nicotianoideae</taxon>
        <taxon>Nicotianeae</taxon>
        <taxon>Nicotiana</taxon>
    </lineage>
</organism>
<dbReference type="OrthoDB" id="10429650at2759"/>
<evidence type="ECO:0000313" key="3">
    <source>
        <dbReference type="Proteomes" id="UP000790787"/>
    </source>
</evidence>
<evidence type="ECO:0000313" key="1">
    <source>
        <dbReference type="EMBL" id="BAD83533.1"/>
    </source>
</evidence>
<dbReference type="RefSeq" id="YP_173467.1">
    <property type="nucleotide sequence ID" value="NC_006581.1"/>
</dbReference>
<proteinExistence type="predicted"/>
<reference evidence="4" key="3">
    <citation type="submission" date="2025-04" db="UniProtKB">
        <authorList>
            <consortium name="RefSeq"/>
        </authorList>
    </citation>
    <scope>IDENTIFICATION</scope>
    <source>
        <tissue evidence="4">Leaf</tissue>
    </source>
</reference>
<evidence type="ECO:0000313" key="4">
    <source>
        <dbReference type="RefSeq" id="YP_173467.1"/>
    </source>
</evidence>
<dbReference type="AlphaFoldDB" id="Q5M9U5"/>
<name>Q5M9U5_TOBAC</name>
<dbReference type="Proteomes" id="UP000790787">
    <property type="component" value="Mitochondrion MT"/>
</dbReference>
<accession>Q5M9U5</accession>
<reference evidence="4" key="1">
    <citation type="submission" date="2004-12" db="EMBL/GenBank/DDBJ databases">
        <authorList>
            <consortium name="NCBI Genome Project"/>
        </authorList>
    </citation>
    <scope>NUCLEOTIDE SEQUENCE</scope>
    <source>
        <tissue evidence="4">Leaf</tissue>
    </source>
</reference>
<evidence type="ECO:0000313" key="2">
    <source>
        <dbReference type="Proteomes" id="UP000084051"/>
    </source>
</evidence>
<dbReference type="GeneID" id="3205318"/>
<dbReference type="PaxDb" id="4097-Q5M9U5"/>
<dbReference type="KEGG" id="nta:3205318"/>
<gene>
    <name evidence="1 4" type="primary">orf104c</name>
    <name evidence="4" type="ORF">NitaMp130</name>
</gene>
<protein>
    <submittedName>
        <fullName evidence="1 4">Uncharacterized protein</fullName>
    </submittedName>
</protein>
<sequence>MDLFILYYDIRPFAFSSLWPGASLGCRLASHRLGSVVTKYREKKILRLTKDRKSTLSTDAGKVVEKGTCDQFVLLSNRSIACHVALSIEEEGVCSSLKSFLPIV</sequence>